<evidence type="ECO:0000256" key="4">
    <source>
        <dbReference type="ARBA" id="ARBA00022692"/>
    </source>
</evidence>
<reference evidence="13" key="1">
    <citation type="journal article" date="2011" name="Nature">
        <title>Genome sequence and analysis of the tuber crop potato.</title>
        <authorList>
            <consortium name="The Potato Genome Sequencing Consortium"/>
        </authorList>
    </citation>
    <scope>NUCLEOTIDE SEQUENCE [LARGE SCALE GENOMIC DNA]</scope>
    <source>
        <strain evidence="13">cv. DM1-3 516 R44</strain>
    </source>
</reference>
<keyword evidence="4 11" id="KW-0812">Transmembrane</keyword>
<evidence type="ECO:0000256" key="9">
    <source>
        <dbReference type="ARBA" id="ARBA00023136"/>
    </source>
</evidence>
<dbReference type="STRING" id="4113.M1BUK2"/>
<dbReference type="GO" id="GO:0005789">
    <property type="term" value="C:endoplasmic reticulum membrane"/>
    <property type="evidence" value="ECO:0007669"/>
    <property type="project" value="UniProtKB-SubCell"/>
</dbReference>
<dbReference type="GO" id="GO:0015031">
    <property type="term" value="P:protein transport"/>
    <property type="evidence" value="ECO:0007669"/>
    <property type="project" value="UniProtKB-KW"/>
</dbReference>
<evidence type="ECO:0000256" key="1">
    <source>
        <dbReference type="ARBA" id="ARBA00004477"/>
    </source>
</evidence>
<evidence type="ECO:0000256" key="2">
    <source>
        <dbReference type="ARBA" id="ARBA00010120"/>
    </source>
</evidence>
<feature type="transmembrane region" description="Helical" evidence="11">
    <location>
        <begin position="180"/>
        <end position="201"/>
    </location>
</feature>
<evidence type="ECO:0000256" key="3">
    <source>
        <dbReference type="ARBA" id="ARBA00022448"/>
    </source>
</evidence>
<comment type="subcellular location">
    <subcellularLocation>
        <location evidence="1">Endoplasmic reticulum membrane</location>
        <topology evidence="1">Multi-pass membrane protein</topology>
    </subcellularLocation>
</comment>
<dbReference type="GO" id="GO:0006621">
    <property type="term" value="P:protein retention in ER lumen"/>
    <property type="evidence" value="ECO:0007669"/>
    <property type="project" value="InterPro"/>
</dbReference>
<protein>
    <submittedName>
        <fullName evidence="12">ER lumen protein retaining receptor</fullName>
    </submittedName>
</protein>
<keyword evidence="8 11" id="KW-1133">Transmembrane helix</keyword>
<accession>M1BUK2</accession>
<dbReference type="eggNOG" id="KOG3106">
    <property type="taxonomic scope" value="Eukaryota"/>
</dbReference>
<dbReference type="HOGENOM" id="CLU_057784_1_0_1"/>
<gene>
    <name evidence="12" type="primary">LOC102590073</name>
</gene>
<reference evidence="12" key="2">
    <citation type="submission" date="2015-06" db="UniProtKB">
        <authorList>
            <consortium name="EnsemblPlants"/>
        </authorList>
    </citation>
    <scope>IDENTIFICATION</scope>
    <source>
        <strain evidence="12">DM1-3 516 R44</strain>
    </source>
</reference>
<keyword evidence="6" id="KW-0931">ER-Golgi transport</keyword>
<keyword evidence="13" id="KW-1185">Reference proteome</keyword>
<feature type="transmembrane region" description="Helical" evidence="11">
    <location>
        <begin position="213"/>
        <end position="234"/>
    </location>
</feature>
<dbReference type="GO" id="GO:0016192">
    <property type="term" value="P:vesicle-mediated transport"/>
    <property type="evidence" value="ECO:0007669"/>
    <property type="project" value="UniProtKB-KW"/>
</dbReference>
<evidence type="ECO:0000256" key="6">
    <source>
        <dbReference type="ARBA" id="ARBA00022892"/>
    </source>
</evidence>
<sequence>MGQKGVQRPLQKLFSWVRKQSNKVKTFLGVFTVLTLLVTLKLLIHEHNHFFVLAEFAHFVGILVLIYKLTTHKTCSGVTLCDSTQLRRVRDIWMSCLSLKTQQLTATFLFARLFCSLQIEGDIHTILDLVTLVATFWLIFMMKYKLKSSYMADLDNMKKYIVIVPSLVIAFFIHPRTNNLILSILWAFAVYIEGVSVLPQLRLMQNVKIIEPFTAHYVFALGVSRFFSCAHWIIKVYDTSGSYLSLSGGGFFWIPMIILAEIVQTFVLADFCYYYVKSVMQGQMMVRLPA</sequence>
<evidence type="ECO:0000256" key="7">
    <source>
        <dbReference type="ARBA" id="ARBA00022927"/>
    </source>
</evidence>
<keyword evidence="3" id="KW-0813">Transport</keyword>
<evidence type="ECO:0000256" key="5">
    <source>
        <dbReference type="ARBA" id="ARBA00022824"/>
    </source>
</evidence>
<dbReference type="GO" id="GO:0046923">
    <property type="term" value="F:ER retention sequence binding"/>
    <property type="evidence" value="ECO:0007669"/>
    <property type="project" value="InterPro"/>
</dbReference>
<evidence type="ECO:0000313" key="13">
    <source>
        <dbReference type="Proteomes" id="UP000011115"/>
    </source>
</evidence>
<organism evidence="12 13">
    <name type="scientific">Solanum tuberosum</name>
    <name type="common">Potato</name>
    <dbReference type="NCBI Taxonomy" id="4113"/>
    <lineage>
        <taxon>Eukaryota</taxon>
        <taxon>Viridiplantae</taxon>
        <taxon>Streptophyta</taxon>
        <taxon>Embryophyta</taxon>
        <taxon>Tracheophyta</taxon>
        <taxon>Spermatophyta</taxon>
        <taxon>Magnoliopsida</taxon>
        <taxon>eudicotyledons</taxon>
        <taxon>Gunneridae</taxon>
        <taxon>Pentapetalae</taxon>
        <taxon>asterids</taxon>
        <taxon>lamiids</taxon>
        <taxon>Solanales</taxon>
        <taxon>Solanaceae</taxon>
        <taxon>Solanoideae</taxon>
        <taxon>Solaneae</taxon>
        <taxon>Solanum</taxon>
    </lineage>
</organism>
<proteinExistence type="inferred from homology"/>
<keyword evidence="9 11" id="KW-0472">Membrane</keyword>
<feature type="transmembrane region" description="Helical" evidence="11">
    <location>
        <begin position="156"/>
        <end position="174"/>
    </location>
</feature>
<evidence type="ECO:0000256" key="11">
    <source>
        <dbReference type="SAM" id="Phobius"/>
    </source>
</evidence>
<name>M1BUK2_SOLTU</name>
<dbReference type="Proteomes" id="UP000011115">
    <property type="component" value="Unassembled WGS sequence"/>
</dbReference>
<dbReference type="ExpressionAtlas" id="M1BUK2">
    <property type="expression patterns" value="baseline"/>
</dbReference>
<feature type="transmembrane region" description="Helical" evidence="11">
    <location>
        <begin position="123"/>
        <end position="144"/>
    </location>
</feature>
<dbReference type="PANTHER" id="PTHR10585">
    <property type="entry name" value="ER LUMEN PROTEIN RETAINING RECEPTOR"/>
    <property type="match status" value="1"/>
</dbReference>
<feature type="transmembrane region" description="Helical" evidence="11">
    <location>
        <begin position="50"/>
        <end position="70"/>
    </location>
</feature>
<dbReference type="Gramene" id="PGSC0003DMT400053192">
    <property type="protein sequence ID" value="PGSC0003DMT400053192"/>
    <property type="gene ID" value="PGSC0003DMG400020646"/>
</dbReference>
<evidence type="ECO:0000313" key="12">
    <source>
        <dbReference type="EnsemblPlants" id="PGSC0003DMT400053192"/>
    </source>
</evidence>
<dbReference type="OrthoDB" id="7694678at2759"/>
<feature type="transmembrane region" description="Helical" evidence="11">
    <location>
        <begin position="26"/>
        <end position="44"/>
    </location>
</feature>
<comment type="similarity">
    <text evidence="2">Belongs to the ERD2 family.</text>
</comment>
<feature type="transmembrane region" description="Helical" evidence="11">
    <location>
        <begin position="254"/>
        <end position="276"/>
    </location>
</feature>
<evidence type="ECO:0000256" key="8">
    <source>
        <dbReference type="ARBA" id="ARBA00022989"/>
    </source>
</evidence>
<dbReference type="InterPro" id="IPR000133">
    <property type="entry name" value="ER_ret_rcpt"/>
</dbReference>
<dbReference type="InParanoid" id="M1BUK2"/>
<keyword evidence="5" id="KW-0256">Endoplasmic reticulum</keyword>
<evidence type="ECO:0000256" key="10">
    <source>
        <dbReference type="ARBA" id="ARBA00023170"/>
    </source>
</evidence>
<keyword evidence="10" id="KW-0675">Receptor</keyword>
<dbReference type="AlphaFoldDB" id="M1BUK2"/>
<dbReference type="PaxDb" id="4113-PGSC0003DMT400053192"/>
<feature type="transmembrane region" description="Helical" evidence="11">
    <location>
        <begin position="91"/>
        <end position="111"/>
    </location>
</feature>
<dbReference type="OMA" id="HEHNHFF"/>
<keyword evidence="7" id="KW-0653">Protein transport</keyword>
<dbReference type="Pfam" id="PF00810">
    <property type="entry name" value="ER_lumen_recept"/>
    <property type="match status" value="1"/>
</dbReference>
<dbReference type="EnsemblPlants" id="PGSC0003DMT400053192">
    <property type="protein sequence ID" value="PGSC0003DMT400053192"/>
    <property type="gene ID" value="PGSC0003DMG400020646"/>
</dbReference>